<dbReference type="SMART" id="SM01011">
    <property type="entry name" value="AMP_N"/>
    <property type="match status" value="1"/>
</dbReference>
<dbReference type="EMBL" id="CAEZSV010000052">
    <property type="protein sequence ID" value="CAB4550394.1"/>
    <property type="molecule type" value="Genomic_DNA"/>
</dbReference>
<dbReference type="InterPro" id="IPR007865">
    <property type="entry name" value="Aminopep_P_N"/>
</dbReference>
<dbReference type="Pfam" id="PF05195">
    <property type="entry name" value="AMP_N"/>
    <property type="match status" value="1"/>
</dbReference>
<reference evidence="7" key="1">
    <citation type="submission" date="2020-05" db="EMBL/GenBank/DDBJ databases">
        <authorList>
            <person name="Chiriac C."/>
            <person name="Salcher M."/>
            <person name="Ghai R."/>
            <person name="Kavagutti S V."/>
        </authorList>
    </citation>
    <scope>NUCLEOTIDE SEQUENCE</scope>
</reference>
<dbReference type="Gene3D" id="3.90.230.10">
    <property type="entry name" value="Creatinase/methionine aminopeptidase superfamily"/>
    <property type="match status" value="1"/>
</dbReference>
<keyword evidence="3" id="KW-0479">Metal-binding</keyword>
<dbReference type="InterPro" id="IPR036005">
    <property type="entry name" value="Creatinase/aminopeptidase-like"/>
</dbReference>
<dbReference type="GO" id="GO:0070006">
    <property type="term" value="F:metalloaminopeptidase activity"/>
    <property type="evidence" value="ECO:0007669"/>
    <property type="project" value="InterPro"/>
</dbReference>
<dbReference type="InterPro" id="IPR052433">
    <property type="entry name" value="X-Pro_dipept-like"/>
</dbReference>
<proteinExistence type="inferred from homology"/>
<organism evidence="7">
    <name type="scientific">freshwater metagenome</name>
    <dbReference type="NCBI Taxonomy" id="449393"/>
    <lineage>
        <taxon>unclassified sequences</taxon>
        <taxon>metagenomes</taxon>
        <taxon>ecological metagenomes</taxon>
    </lineage>
</organism>
<dbReference type="Pfam" id="PF00557">
    <property type="entry name" value="Peptidase_M24"/>
    <property type="match status" value="1"/>
</dbReference>
<protein>
    <submittedName>
        <fullName evidence="7">Unannotated protein</fullName>
    </submittedName>
</protein>
<dbReference type="GO" id="GO:0030145">
    <property type="term" value="F:manganese ion binding"/>
    <property type="evidence" value="ECO:0007669"/>
    <property type="project" value="InterPro"/>
</dbReference>
<keyword evidence="4" id="KW-0378">Hydrolase</keyword>
<feature type="domain" description="Aminopeptidase P N-terminal" evidence="6">
    <location>
        <begin position="40"/>
        <end position="184"/>
    </location>
</feature>
<evidence type="ECO:0000313" key="7">
    <source>
        <dbReference type="EMBL" id="CAB4550394.1"/>
    </source>
</evidence>
<dbReference type="CDD" id="cd01087">
    <property type="entry name" value="Prolidase"/>
    <property type="match status" value="1"/>
</dbReference>
<dbReference type="AlphaFoldDB" id="A0A6J6CGM7"/>
<dbReference type="InterPro" id="IPR029149">
    <property type="entry name" value="Creatin/AminoP/Spt16_N"/>
</dbReference>
<gene>
    <name evidence="7" type="ORF">UFOPK1506_00408</name>
</gene>
<dbReference type="PANTHER" id="PTHR43226">
    <property type="entry name" value="XAA-PRO AMINOPEPTIDASE 3"/>
    <property type="match status" value="1"/>
</dbReference>
<comment type="cofactor">
    <cofactor evidence="1">
        <name>Mn(2+)</name>
        <dbReference type="ChEBI" id="CHEBI:29035"/>
    </cofactor>
</comment>
<dbReference type="PANTHER" id="PTHR43226:SF4">
    <property type="entry name" value="XAA-PRO AMINOPEPTIDASE 3"/>
    <property type="match status" value="1"/>
</dbReference>
<keyword evidence="5" id="KW-0464">Manganese</keyword>
<dbReference type="GO" id="GO:0005829">
    <property type="term" value="C:cytosol"/>
    <property type="evidence" value="ECO:0007669"/>
    <property type="project" value="TreeGrafter"/>
</dbReference>
<dbReference type="InterPro" id="IPR000994">
    <property type="entry name" value="Pept_M24"/>
</dbReference>
<evidence type="ECO:0000256" key="4">
    <source>
        <dbReference type="ARBA" id="ARBA00022801"/>
    </source>
</evidence>
<evidence type="ECO:0000256" key="2">
    <source>
        <dbReference type="ARBA" id="ARBA00008766"/>
    </source>
</evidence>
<comment type="similarity">
    <text evidence="2">Belongs to the peptidase M24B family.</text>
</comment>
<dbReference type="GO" id="GO:0006508">
    <property type="term" value="P:proteolysis"/>
    <property type="evidence" value="ECO:0007669"/>
    <property type="project" value="TreeGrafter"/>
</dbReference>
<evidence type="ECO:0000256" key="5">
    <source>
        <dbReference type="ARBA" id="ARBA00023211"/>
    </source>
</evidence>
<dbReference type="SUPFAM" id="SSF55920">
    <property type="entry name" value="Creatinase/aminopeptidase"/>
    <property type="match status" value="1"/>
</dbReference>
<evidence type="ECO:0000256" key="3">
    <source>
        <dbReference type="ARBA" id="ARBA00022723"/>
    </source>
</evidence>
<name>A0A6J6CGM7_9ZZZZ</name>
<evidence type="ECO:0000256" key="1">
    <source>
        <dbReference type="ARBA" id="ARBA00001936"/>
    </source>
</evidence>
<dbReference type="Gene3D" id="3.40.350.10">
    <property type="entry name" value="Creatinase/prolidase N-terminal domain"/>
    <property type="match status" value="1"/>
</dbReference>
<sequence>MTFDDEKPVTTSYDLPVTEPLRELMRRGWAAPHSDPVVPAESAPWAATRRAKLSSLFAGKRLLIPAGLFKVRNNDCDYTFRANSAFIHLTGMVAGDIVPESVLLFEPTTTGHDVTLFVHPKNDRNLETFYRDRRHGEFWVGRYPALAELKNKYQIIARNIKELDEFLLTKKETLVHRGEDAQLDALIPVHEKDNQLTVALSELRLIKDEYEIGQMRKAVNATLRGFADVVKSLPEAMANPRGERVIDGTFYRRARIDGNELGYNTIAAAGAHACVLHWIRNDGPALSGDLLLLDAGVEVESHYTADITRTIPLNGKFTEPQREIYKLVLAAQEAGIQAVKPGAKYRDINNACMKVLAEGLAKLGVLSVSAEESLDPNVGLHRRWSVHASGHMLGIDVHDCAKARGEQYLDGELAAGHVLTVEPGLYIQPDDLLFPEEYRGIGVRIEDDVLVTEDGAEILSRELPRDPDSLESWMSSLLQ</sequence>
<dbReference type="SUPFAM" id="SSF53092">
    <property type="entry name" value="Creatinase/prolidase N-terminal domain"/>
    <property type="match status" value="1"/>
</dbReference>
<evidence type="ECO:0000259" key="6">
    <source>
        <dbReference type="SMART" id="SM01011"/>
    </source>
</evidence>
<accession>A0A6J6CGM7</accession>